<organism evidence="1 2">
    <name type="scientific">Rangifer tarandus platyrhynchus</name>
    <name type="common">Svalbard reindeer</name>
    <dbReference type="NCBI Taxonomy" id="3082113"/>
    <lineage>
        <taxon>Eukaryota</taxon>
        <taxon>Metazoa</taxon>
        <taxon>Chordata</taxon>
        <taxon>Craniata</taxon>
        <taxon>Vertebrata</taxon>
        <taxon>Euteleostomi</taxon>
        <taxon>Mammalia</taxon>
        <taxon>Eutheria</taxon>
        <taxon>Laurasiatheria</taxon>
        <taxon>Artiodactyla</taxon>
        <taxon>Ruminantia</taxon>
        <taxon>Pecora</taxon>
        <taxon>Cervidae</taxon>
        <taxon>Odocoileinae</taxon>
        <taxon>Rangifer</taxon>
    </lineage>
</organism>
<name>A0ACB0EY61_RANTA</name>
<evidence type="ECO:0000313" key="2">
    <source>
        <dbReference type="Proteomes" id="UP001162501"/>
    </source>
</evidence>
<protein>
    <submittedName>
        <fullName evidence="1">Uncharacterized protein</fullName>
    </submittedName>
</protein>
<sequence>MLSGGYGLVLWPRSRSPLLGVCSEARGPQVSWLLSRVSLSLRTVRRLLALPAEGDGRRPSTASRWAETPASRGRAGRLGRQGTDTVLNDGSLRAAATPPAGRGGPRASGLELLQHVRRTLPVRHQGRLWQRRDVHSTSRSCSRGTFTGANQAPDDASSRRRRAGPRGAGSGGAPDRPRARGRRKAPMGGRGSTAARGPGPTTATAPEEARVELAAAVGGVAGAGTSLRPLEREAEGHVLV</sequence>
<accession>A0ACB0EY61</accession>
<proteinExistence type="predicted"/>
<gene>
    <name evidence="1" type="ORF">MRATA1EN3_LOCUS16751</name>
</gene>
<evidence type="ECO:0000313" key="1">
    <source>
        <dbReference type="EMBL" id="CAI9705538.1"/>
    </source>
</evidence>
<dbReference type="EMBL" id="OX596112">
    <property type="protein sequence ID" value="CAI9705538.1"/>
    <property type="molecule type" value="Genomic_DNA"/>
</dbReference>
<dbReference type="Proteomes" id="UP001162501">
    <property type="component" value="Chromosome 28"/>
</dbReference>
<reference evidence="1" key="1">
    <citation type="submission" date="2023-05" db="EMBL/GenBank/DDBJ databases">
        <authorList>
            <consortium name="ELIXIR-Norway"/>
        </authorList>
    </citation>
    <scope>NUCLEOTIDE SEQUENCE</scope>
</reference>